<name>A0A1I4ZH28_9MICO</name>
<evidence type="ECO:0000259" key="10">
    <source>
        <dbReference type="Pfam" id="PF16916"/>
    </source>
</evidence>
<dbReference type="InterPro" id="IPR027469">
    <property type="entry name" value="Cation_efflux_TMD_sf"/>
</dbReference>
<organism evidence="11 12">
    <name type="scientific">Mycetocola miduiensis</name>
    <dbReference type="NCBI Taxonomy" id="995034"/>
    <lineage>
        <taxon>Bacteria</taxon>
        <taxon>Bacillati</taxon>
        <taxon>Actinomycetota</taxon>
        <taxon>Actinomycetes</taxon>
        <taxon>Micrococcales</taxon>
        <taxon>Microbacteriaceae</taxon>
        <taxon>Mycetocola</taxon>
    </lineage>
</organism>
<dbReference type="GO" id="GO:0005886">
    <property type="term" value="C:plasma membrane"/>
    <property type="evidence" value="ECO:0007669"/>
    <property type="project" value="TreeGrafter"/>
</dbReference>
<dbReference type="InterPro" id="IPR050681">
    <property type="entry name" value="CDF/SLC30A"/>
</dbReference>
<feature type="domain" description="Cation efflux protein cytoplasmic" evidence="10">
    <location>
        <begin position="212"/>
        <end position="290"/>
    </location>
</feature>
<dbReference type="GO" id="GO:0005385">
    <property type="term" value="F:zinc ion transmembrane transporter activity"/>
    <property type="evidence" value="ECO:0007669"/>
    <property type="project" value="TreeGrafter"/>
</dbReference>
<dbReference type="SUPFAM" id="SSF160240">
    <property type="entry name" value="Cation efflux protein cytoplasmic domain-like"/>
    <property type="match status" value="1"/>
</dbReference>
<evidence type="ECO:0000256" key="8">
    <source>
        <dbReference type="SAM" id="Phobius"/>
    </source>
</evidence>
<sequence>MAHDHAQHTDNRRKLWLVLGIVAVVLVAEVVGGILTGSLALLADAGHMFSDLTGLIIALVALGVAARPATQRHTYGYRRVEVLGALANGLILLGVAVSIAITGVSRLLDPGRVEVLGTPMLVVAVVGLVANIVSAFILRSSAKTSINMRGAYFEVLGDLFGSIGVIIAALIILATGFVQADAIASLIIAAGILPRAWVLLRDVWRVLNQSTPPDTDVELIRRHIRDAPGVIDVHDVHVWSITTGEHIFTAHVVVEAAVFAEQRTGEMLDTLSECLAAHFDVEHSTFQLEPAKHAGHEHPQHS</sequence>
<protein>
    <submittedName>
        <fullName evidence="11">Cobalt-zinc-cadmium efflux system protein</fullName>
    </submittedName>
</protein>
<dbReference type="InterPro" id="IPR027470">
    <property type="entry name" value="Cation_efflux_CTD"/>
</dbReference>
<evidence type="ECO:0000313" key="11">
    <source>
        <dbReference type="EMBL" id="SFN49595.1"/>
    </source>
</evidence>
<keyword evidence="4 8" id="KW-0812">Transmembrane</keyword>
<dbReference type="AlphaFoldDB" id="A0A1I4ZH28"/>
<evidence type="ECO:0000259" key="9">
    <source>
        <dbReference type="Pfam" id="PF01545"/>
    </source>
</evidence>
<gene>
    <name evidence="11" type="ORF">SAMN05216219_0812</name>
</gene>
<proteinExistence type="inferred from homology"/>
<evidence type="ECO:0000256" key="7">
    <source>
        <dbReference type="ARBA" id="ARBA00023136"/>
    </source>
</evidence>
<evidence type="ECO:0000256" key="4">
    <source>
        <dbReference type="ARBA" id="ARBA00022692"/>
    </source>
</evidence>
<accession>A0A1I4ZH28</accession>
<keyword evidence="6" id="KW-0406">Ion transport</keyword>
<dbReference type="InterPro" id="IPR036837">
    <property type="entry name" value="Cation_efflux_CTD_sf"/>
</dbReference>
<dbReference type="PANTHER" id="PTHR11562:SF17">
    <property type="entry name" value="RE54080P-RELATED"/>
    <property type="match status" value="1"/>
</dbReference>
<dbReference type="SUPFAM" id="SSF161111">
    <property type="entry name" value="Cation efflux protein transmembrane domain-like"/>
    <property type="match status" value="1"/>
</dbReference>
<keyword evidence="12" id="KW-1185">Reference proteome</keyword>
<evidence type="ECO:0000256" key="3">
    <source>
        <dbReference type="ARBA" id="ARBA00022448"/>
    </source>
</evidence>
<keyword evidence="7 8" id="KW-0472">Membrane</keyword>
<dbReference type="NCBIfam" id="TIGR01297">
    <property type="entry name" value="CDF"/>
    <property type="match status" value="1"/>
</dbReference>
<evidence type="ECO:0000256" key="5">
    <source>
        <dbReference type="ARBA" id="ARBA00022989"/>
    </source>
</evidence>
<dbReference type="Gene3D" id="1.20.1510.10">
    <property type="entry name" value="Cation efflux protein transmembrane domain"/>
    <property type="match status" value="1"/>
</dbReference>
<dbReference type="RefSeq" id="WP_090709059.1">
    <property type="nucleotide sequence ID" value="NZ_FOVM01000002.1"/>
</dbReference>
<keyword evidence="5 8" id="KW-1133">Transmembrane helix</keyword>
<feature type="transmembrane region" description="Helical" evidence="8">
    <location>
        <begin position="82"/>
        <end position="104"/>
    </location>
</feature>
<dbReference type="EMBL" id="FOVM01000002">
    <property type="protein sequence ID" value="SFN49595.1"/>
    <property type="molecule type" value="Genomic_DNA"/>
</dbReference>
<dbReference type="PANTHER" id="PTHR11562">
    <property type="entry name" value="CATION EFFLUX PROTEIN/ ZINC TRANSPORTER"/>
    <property type="match status" value="1"/>
</dbReference>
<feature type="domain" description="Cation efflux protein transmembrane" evidence="9">
    <location>
        <begin position="15"/>
        <end position="207"/>
    </location>
</feature>
<feature type="transmembrane region" description="Helical" evidence="8">
    <location>
        <begin position="116"/>
        <end position="138"/>
    </location>
</feature>
<comment type="subcellular location">
    <subcellularLocation>
        <location evidence="1">Membrane</location>
        <topology evidence="1">Multi-pass membrane protein</topology>
    </subcellularLocation>
</comment>
<dbReference type="OrthoDB" id="9809646at2"/>
<dbReference type="Pfam" id="PF16916">
    <property type="entry name" value="ZT_dimer"/>
    <property type="match status" value="1"/>
</dbReference>
<dbReference type="STRING" id="995034.SAMN05216219_0812"/>
<evidence type="ECO:0000256" key="6">
    <source>
        <dbReference type="ARBA" id="ARBA00023065"/>
    </source>
</evidence>
<evidence type="ECO:0000256" key="2">
    <source>
        <dbReference type="ARBA" id="ARBA00008873"/>
    </source>
</evidence>
<feature type="transmembrane region" description="Helical" evidence="8">
    <location>
        <begin position="183"/>
        <end position="200"/>
    </location>
</feature>
<dbReference type="Proteomes" id="UP000198867">
    <property type="component" value="Unassembled WGS sequence"/>
</dbReference>
<feature type="transmembrane region" description="Helical" evidence="8">
    <location>
        <begin position="159"/>
        <end position="177"/>
    </location>
</feature>
<feature type="transmembrane region" description="Helical" evidence="8">
    <location>
        <begin position="52"/>
        <end position="70"/>
    </location>
</feature>
<keyword evidence="3" id="KW-0813">Transport</keyword>
<evidence type="ECO:0000313" key="12">
    <source>
        <dbReference type="Proteomes" id="UP000198867"/>
    </source>
</evidence>
<feature type="transmembrane region" description="Helical" evidence="8">
    <location>
        <begin position="15"/>
        <end position="40"/>
    </location>
</feature>
<dbReference type="Pfam" id="PF01545">
    <property type="entry name" value="Cation_efflux"/>
    <property type="match status" value="1"/>
</dbReference>
<dbReference type="InterPro" id="IPR058533">
    <property type="entry name" value="Cation_efflux_TM"/>
</dbReference>
<reference evidence="12" key="1">
    <citation type="submission" date="2016-10" db="EMBL/GenBank/DDBJ databases">
        <authorList>
            <person name="Varghese N."/>
            <person name="Submissions S."/>
        </authorList>
    </citation>
    <scope>NUCLEOTIDE SEQUENCE [LARGE SCALE GENOMIC DNA]</scope>
    <source>
        <strain evidence="12">CGMCC 1.11101</strain>
    </source>
</reference>
<evidence type="ECO:0000256" key="1">
    <source>
        <dbReference type="ARBA" id="ARBA00004141"/>
    </source>
</evidence>
<dbReference type="InterPro" id="IPR002524">
    <property type="entry name" value="Cation_efflux"/>
</dbReference>
<comment type="similarity">
    <text evidence="2">Belongs to the cation diffusion facilitator (CDF) transporter (TC 2.A.4) family. SLC30A subfamily.</text>
</comment>